<reference evidence="1 2" key="1">
    <citation type="submission" date="2017-11" db="EMBL/GenBank/DDBJ databases">
        <title>De-novo sequencing of pomegranate (Punica granatum L.) genome.</title>
        <authorList>
            <person name="Akparov Z."/>
            <person name="Amiraslanov A."/>
            <person name="Hajiyeva S."/>
            <person name="Abbasov M."/>
            <person name="Kaur K."/>
            <person name="Hamwieh A."/>
            <person name="Solovyev V."/>
            <person name="Salamov A."/>
            <person name="Braich B."/>
            <person name="Kosarev P."/>
            <person name="Mahmoud A."/>
            <person name="Hajiyev E."/>
            <person name="Babayeva S."/>
            <person name="Izzatullayeva V."/>
            <person name="Mammadov A."/>
            <person name="Mammadov A."/>
            <person name="Sharifova S."/>
            <person name="Ojaghi J."/>
            <person name="Eynullazada K."/>
            <person name="Bayramov B."/>
            <person name="Abdulazimova A."/>
            <person name="Shahmuradov I."/>
        </authorList>
    </citation>
    <scope>NUCLEOTIDE SEQUENCE [LARGE SCALE GENOMIC DNA]</scope>
    <source>
        <strain evidence="2">cv. AG2017</strain>
        <tissue evidence="1">Leaf</tissue>
    </source>
</reference>
<comment type="caution">
    <text evidence="1">The sequence shown here is derived from an EMBL/GenBank/DDBJ whole genome shotgun (WGS) entry which is preliminary data.</text>
</comment>
<proteinExistence type="predicted"/>
<organism evidence="1 2">
    <name type="scientific">Punica granatum</name>
    <name type="common">Pomegranate</name>
    <dbReference type="NCBI Taxonomy" id="22663"/>
    <lineage>
        <taxon>Eukaryota</taxon>
        <taxon>Viridiplantae</taxon>
        <taxon>Streptophyta</taxon>
        <taxon>Embryophyta</taxon>
        <taxon>Tracheophyta</taxon>
        <taxon>Spermatophyta</taxon>
        <taxon>Magnoliopsida</taxon>
        <taxon>eudicotyledons</taxon>
        <taxon>Gunneridae</taxon>
        <taxon>Pentapetalae</taxon>
        <taxon>rosids</taxon>
        <taxon>malvids</taxon>
        <taxon>Myrtales</taxon>
        <taxon>Lythraceae</taxon>
        <taxon>Punica</taxon>
    </lineage>
</organism>
<name>A0A2I0IAX6_PUNGR</name>
<sequence length="128" mass="13870">MASDRWMKILTEGKLLGCGWQGKINEAEVVKCVNNGGGGEDGEGRSLERCREVDEFDGMAFGSSSGAAIGQICVETERLVIIGKSQHHPEEQIQHILNLYLYTKNEILGSWNGMILTTGDAAGRLTGD</sequence>
<evidence type="ECO:0000313" key="2">
    <source>
        <dbReference type="Proteomes" id="UP000233551"/>
    </source>
</evidence>
<accession>A0A2I0IAX6</accession>
<protein>
    <submittedName>
        <fullName evidence="1">Uncharacterized protein</fullName>
    </submittedName>
</protein>
<gene>
    <name evidence="1" type="ORF">CRG98_039076</name>
</gene>
<keyword evidence="2" id="KW-1185">Reference proteome</keyword>
<dbReference type="Proteomes" id="UP000233551">
    <property type="component" value="Unassembled WGS sequence"/>
</dbReference>
<evidence type="ECO:0000313" key="1">
    <source>
        <dbReference type="EMBL" id="PKI40516.1"/>
    </source>
</evidence>
<dbReference type="EMBL" id="PGOL01003536">
    <property type="protein sequence ID" value="PKI40516.1"/>
    <property type="molecule type" value="Genomic_DNA"/>
</dbReference>
<dbReference type="AlphaFoldDB" id="A0A2I0IAX6"/>